<dbReference type="Gene3D" id="2.60.200.40">
    <property type="match status" value="1"/>
</dbReference>
<dbReference type="SUPFAM" id="SSF111331">
    <property type="entry name" value="NAD kinase/diacylglycerol kinase-like"/>
    <property type="match status" value="1"/>
</dbReference>
<feature type="transmembrane region" description="Helical" evidence="12">
    <location>
        <begin position="165"/>
        <end position="184"/>
    </location>
</feature>
<dbReference type="InterPro" id="IPR045540">
    <property type="entry name" value="YegS/DAGK_C"/>
</dbReference>
<gene>
    <name evidence="14" type="ORF">D778_01831</name>
</gene>
<sequence length="332" mass="36928">MPSSKTWFVIVNPTSGNGSCKKKWPDILELLKMYEFHFEHVFTEYPNHGIELTQNAIYQGFRRFICVGGDGTLHHIVNGIMSQKHVVPNQIHVGVVPIGTGNDWVKTHNIPKNLERAILLIKNGHPKQQDVGKIEFLNSSKKPIYFINLAGIGFDGLVISKVHKYKHFGALAYVAGALLGLFLFKNFQSRIMVNSKVIETKTFMVLVGLCKYSGGGMQLTKSPNPFDGLFDISLVKNIGKWDIIKNMSKLFNGNITKHNKVETYKSSSVSVTVLDNGNPYIEADGELIDSGNMHLSLIPKSFSFYGGTKNAKQTFGANQSGYKTLVLFVISI</sequence>
<evidence type="ECO:0000313" key="15">
    <source>
        <dbReference type="Proteomes" id="UP000012024"/>
    </source>
</evidence>
<keyword evidence="4" id="KW-0479">Metal-binding</keyword>
<dbReference type="InterPro" id="IPR050187">
    <property type="entry name" value="Lipid_Phosphate_FormReg"/>
</dbReference>
<organism evidence="14 15">
    <name type="scientific">Xanthomarina gelatinilytica</name>
    <dbReference type="NCBI Taxonomy" id="1137281"/>
    <lineage>
        <taxon>Bacteria</taxon>
        <taxon>Pseudomonadati</taxon>
        <taxon>Bacteroidota</taxon>
        <taxon>Flavobacteriia</taxon>
        <taxon>Flavobacteriales</taxon>
        <taxon>Flavobacteriaceae</taxon>
        <taxon>Xanthomarina</taxon>
    </lineage>
</organism>
<comment type="caution">
    <text evidence="14">The sequence shown here is derived from an EMBL/GenBank/DDBJ whole genome shotgun (WGS) entry which is preliminary data.</text>
</comment>
<dbReference type="NCBIfam" id="TIGR00147">
    <property type="entry name" value="YegS/Rv2252/BmrU family lipid kinase"/>
    <property type="match status" value="1"/>
</dbReference>
<keyword evidence="12" id="KW-1133">Transmembrane helix</keyword>
<protein>
    <recommendedName>
        <fullName evidence="13">DAGKc domain-containing protein</fullName>
    </recommendedName>
</protein>
<name>M7MLG9_9FLAO</name>
<dbReference type="GO" id="GO:0016301">
    <property type="term" value="F:kinase activity"/>
    <property type="evidence" value="ECO:0007669"/>
    <property type="project" value="UniProtKB-KW"/>
</dbReference>
<dbReference type="RefSeq" id="WP_007647256.1">
    <property type="nucleotide sequence ID" value="NZ_ANLA01000004.1"/>
</dbReference>
<keyword evidence="12" id="KW-0472">Membrane</keyword>
<keyword evidence="7" id="KW-0067">ATP-binding</keyword>
<accession>M7MLG9</accession>
<evidence type="ECO:0000256" key="1">
    <source>
        <dbReference type="ARBA" id="ARBA00001946"/>
    </source>
</evidence>
<keyword evidence="5" id="KW-0547">Nucleotide-binding</keyword>
<dbReference type="GO" id="GO:0005524">
    <property type="term" value="F:ATP binding"/>
    <property type="evidence" value="ECO:0007669"/>
    <property type="project" value="UniProtKB-KW"/>
</dbReference>
<dbReference type="GeneID" id="98640364"/>
<dbReference type="GO" id="GO:0008654">
    <property type="term" value="P:phospholipid biosynthetic process"/>
    <property type="evidence" value="ECO:0007669"/>
    <property type="project" value="UniProtKB-KW"/>
</dbReference>
<feature type="domain" description="DAGKc" evidence="13">
    <location>
        <begin position="2"/>
        <end position="138"/>
    </location>
</feature>
<keyword evidence="8" id="KW-0460">Magnesium</keyword>
<dbReference type="InterPro" id="IPR001206">
    <property type="entry name" value="Diacylglycerol_kinase_cat_dom"/>
</dbReference>
<dbReference type="Proteomes" id="UP000012024">
    <property type="component" value="Unassembled WGS sequence"/>
</dbReference>
<evidence type="ECO:0000256" key="4">
    <source>
        <dbReference type="ARBA" id="ARBA00022723"/>
    </source>
</evidence>
<dbReference type="GO" id="GO:0046872">
    <property type="term" value="F:metal ion binding"/>
    <property type="evidence" value="ECO:0007669"/>
    <property type="project" value="UniProtKB-KW"/>
</dbReference>
<evidence type="ECO:0000256" key="12">
    <source>
        <dbReference type="SAM" id="Phobius"/>
    </source>
</evidence>
<dbReference type="GO" id="GO:0005886">
    <property type="term" value="C:plasma membrane"/>
    <property type="evidence" value="ECO:0007669"/>
    <property type="project" value="TreeGrafter"/>
</dbReference>
<keyword evidence="3" id="KW-0808">Transferase</keyword>
<dbReference type="PANTHER" id="PTHR12358">
    <property type="entry name" value="SPHINGOSINE KINASE"/>
    <property type="match status" value="1"/>
</dbReference>
<keyword evidence="9" id="KW-0443">Lipid metabolism</keyword>
<dbReference type="PANTHER" id="PTHR12358:SF106">
    <property type="entry name" value="LIPID KINASE YEGS"/>
    <property type="match status" value="1"/>
</dbReference>
<dbReference type="SMART" id="SM00046">
    <property type="entry name" value="DAGKc"/>
    <property type="match status" value="1"/>
</dbReference>
<evidence type="ECO:0000313" key="14">
    <source>
        <dbReference type="EMBL" id="EMQ95941.1"/>
    </source>
</evidence>
<dbReference type="PROSITE" id="PS50146">
    <property type="entry name" value="DAGK"/>
    <property type="match status" value="1"/>
</dbReference>
<evidence type="ECO:0000259" key="13">
    <source>
        <dbReference type="PROSITE" id="PS50146"/>
    </source>
</evidence>
<dbReference type="OrthoDB" id="9786026at2"/>
<reference evidence="14 15" key="1">
    <citation type="submission" date="2012-12" db="EMBL/GenBank/DDBJ databases">
        <title>Genome assembly of Formosa sp. AK20.</title>
        <authorList>
            <person name="Kumar R."/>
            <person name="Khatri I."/>
            <person name="Vaidya B."/>
            <person name="Subramanian S."/>
            <person name="Pinnaka A."/>
        </authorList>
    </citation>
    <scope>NUCLEOTIDE SEQUENCE [LARGE SCALE GENOMIC DNA]</scope>
    <source>
        <strain evidence="14 15">AK20</strain>
    </source>
</reference>
<evidence type="ECO:0000256" key="8">
    <source>
        <dbReference type="ARBA" id="ARBA00022842"/>
    </source>
</evidence>
<keyword evidence="10" id="KW-0594">Phospholipid biosynthesis</keyword>
<dbReference type="Gene3D" id="3.40.50.10330">
    <property type="entry name" value="Probable inorganic polyphosphate/atp-NAD kinase, domain 1"/>
    <property type="match status" value="1"/>
</dbReference>
<evidence type="ECO:0000256" key="3">
    <source>
        <dbReference type="ARBA" id="ARBA00022679"/>
    </source>
</evidence>
<evidence type="ECO:0000256" key="2">
    <source>
        <dbReference type="ARBA" id="ARBA00022516"/>
    </source>
</evidence>
<dbReference type="PATRIC" id="fig|1137281.3.peg.430"/>
<evidence type="ECO:0000256" key="10">
    <source>
        <dbReference type="ARBA" id="ARBA00023209"/>
    </source>
</evidence>
<evidence type="ECO:0000256" key="9">
    <source>
        <dbReference type="ARBA" id="ARBA00023098"/>
    </source>
</evidence>
<comment type="cofactor">
    <cofactor evidence="1">
        <name>Mg(2+)</name>
        <dbReference type="ChEBI" id="CHEBI:18420"/>
    </cofactor>
</comment>
<dbReference type="InterPro" id="IPR016064">
    <property type="entry name" value="NAD/diacylglycerol_kinase_sf"/>
</dbReference>
<evidence type="ECO:0000256" key="6">
    <source>
        <dbReference type="ARBA" id="ARBA00022777"/>
    </source>
</evidence>
<evidence type="ECO:0000256" key="7">
    <source>
        <dbReference type="ARBA" id="ARBA00022840"/>
    </source>
</evidence>
<keyword evidence="11" id="KW-1208">Phospholipid metabolism</keyword>
<evidence type="ECO:0000256" key="5">
    <source>
        <dbReference type="ARBA" id="ARBA00022741"/>
    </source>
</evidence>
<keyword evidence="12" id="KW-0812">Transmembrane</keyword>
<keyword evidence="6" id="KW-0418">Kinase</keyword>
<proteinExistence type="predicted"/>
<dbReference type="InterPro" id="IPR005218">
    <property type="entry name" value="Diacylglycerol/lipid_kinase"/>
</dbReference>
<dbReference type="Pfam" id="PF19279">
    <property type="entry name" value="YegS_C"/>
    <property type="match status" value="1"/>
</dbReference>
<keyword evidence="2" id="KW-0444">Lipid biosynthesis</keyword>
<dbReference type="EMBL" id="ANLA01000004">
    <property type="protein sequence ID" value="EMQ95941.1"/>
    <property type="molecule type" value="Genomic_DNA"/>
</dbReference>
<keyword evidence="15" id="KW-1185">Reference proteome</keyword>
<dbReference type="InterPro" id="IPR017438">
    <property type="entry name" value="ATP-NAD_kinase_N"/>
</dbReference>
<dbReference type="AlphaFoldDB" id="M7MLG9"/>
<dbReference type="eggNOG" id="COG1597">
    <property type="taxonomic scope" value="Bacteria"/>
</dbReference>
<evidence type="ECO:0000256" key="11">
    <source>
        <dbReference type="ARBA" id="ARBA00023264"/>
    </source>
</evidence>
<dbReference type="Pfam" id="PF00781">
    <property type="entry name" value="DAGK_cat"/>
    <property type="match status" value="1"/>
</dbReference>